<dbReference type="InterPro" id="IPR051941">
    <property type="entry name" value="BG_Antigen-Binding_Lectin"/>
</dbReference>
<evidence type="ECO:0000313" key="2">
    <source>
        <dbReference type="WBParaSite" id="maker-uti_cns_0045730-snap-gene-1.14-mRNA-1"/>
    </source>
</evidence>
<dbReference type="SUPFAM" id="SSF49785">
    <property type="entry name" value="Galactose-binding domain-like"/>
    <property type="match status" value="1"/>
</dbReference>
<dbReference type="AlphaFoldDB" id="A0A1I8J4T6"/>
<sequence>MHLKWFSSLPDRNCVFLALLLQILFSTNVVGLQLFKTRQVMYRMLGYDNFNEERLHLERCRQSSSSGNCNLAIDGSIVQEWTQCVSTVPELSSFWKAELETPSYIARVVIHTAKLPDEAMLNAMHDFGIYAGDSTCYRHISSQSFITRSFPCDAMADRILIRSFRVNSIMSLCEIEVYGKPLTFQGLDSGEAEIGFSGCLMSSSAENSKCEDATDRNFAVFHGQSGKKCALTLPGEEEYSRSWLSVYLMTPTLIKHVKVYNRMDKCCNNLLNKFAILVNSASCAVHESIEPFISKVFRCTRFGNNVKLESRVLKSAITVCQIQVFGYKTLLYPDVRHEHKGCFHDDPDNPEMEQVISYSFMEPRKCHRMCKRLNKLYFGLQNGRACLCGNKYGRYGSAAIEKCNLGCVSDGGMACGGRNFTTVYEILV</sequence>
<dbReference type="Gene3D" id="2.60.120.260">
    <property type="entry name" value="Galactose-binding domain-like"/>
    <property type="match status" value="2"/>
</dbReference>
<dbReference type="OrthoDB" id="547680at2759"/>
<proteinExistence type="predicted"/>
<dbReference type="STRING" id="282301.A0A1I8J4T6"/>
<evidence type="ECO:0000313" key="1">
    <source>
        <dbReference type="Proteomes" id="UP000095280"/>
    </source>
</evidence>
<dbReference type="Proteomes" id="UP000095280">
    <property type="component" value="Unplaced"/>
</dbReference>
<accession>A0A1I8J4T6</accession>
<dbReference type="Pfam" id="PF01822">
    <property type="entry name" value="WSC"/>
    <property type="match status" value="1"/>
</dbReference>
<dbReference type="InterPro" id="IPR002889">
    <property type="entry name" value="WSC_carb-bd"/>
</dbReference>
<name>A0A1I8J4T6_9PLAT</name>
<keyword evidence="1" id="KW-1185">Reference proteome</keyword>
<dbReference type="WBParaSite" id="maker-uti_cns_0045730-snap-gene-1.14-mRNA-1">
    <property type="protein sequence ID" value="maker-uti_cns_0045730-snap-gene-1.14-mRNA-1"/>
    <property type="gene ID" value="maker-uti_cns_0045730-snap-gene-1.14"/>
</dbReference>
<dbReference type="PANTHER" id="PTHR45713:SF6">
    <property type="entry name" value="F5_8 TYPE C DOMAIN-CONTAINING PROTEIN"/>
    <property type="match status" value="1"/>
</dbReference>
<organism evidence="1 2">
    <name type="scientific">Macrostomum lignano</name>
    <dbReference type="NCBI Taxonomy" id="282301"/>
    <lineage>
        <taxon>Eukaryota</taxon>
        <taxon>Metazoa</taxon>
        <taxon>Spiralia</taxon>
        <taxon>Lophotrochozoa</taxon>
        <taxon>Platyhelminthes</taxon>
        <taxon>Rhabditophora</taxon>
        <taxon>Macrostomorpha</taxon>
        <taxon>Macrostomida</taxon>
        <taxon>Macrostomidae</taxon>
        <taxon>Macrostomum</taxon>
    </lineage>
</organism>
<protein>
    <submittedName>
        <fullName evidence="2">WSC domain-containing protein</fullName>
    </submittedName>
</protein>
<dbReference type="PROSITE" id="PS51212">
    <property type="entry name" value="WSC"/>
    <property type="match status" value="1"/>
</dbReference>
<reference evidence="2" key="1">
    <citation type="submission" date="2016-11" db="UniProtKB">
        <authorList>
            <consortium name="WormBaseParasite"/>
        </authorList>
    </citation>
    <scope>IDENTIFICATION</scope>
</reference>
<dbReference type="SMART" id="SM00321">
    <property type="entry name" value="WSC"/>
    <property type="match status" value="1"/>
</dbReference>
<dbReference type="PANTHER" id="PTHR45713">
    <property type="entry name" value="FTP DOMAIN-CONTAINING PROTEIN"/>
    <property type="match status" value="1"/>
</dbReference>
<dbReference type="InterPro" id="IPR008979">
    <property type="entry name" value="Galactose-bd-like_sf"/>
</dbReference>